<dbReference type="OrthoDB" id="14911at2759"/>
<dbReference type="Proteomes" id="UP000039324">
    <property type="component" value="Unassembled WGS sequence"/>
</dbReference>
<feature type="domain" description="PLD phosphodiesterase" evidence="7">
    <location>
        <begin position="574"/>
        <end position="601"/>
    </location>
</feature>
<evidence type="ECO:0000259" key="7">
    <source>
        <dbReference type="PROSITE" id="PS50035"/>
    </source>
</evidence>
<dbReference type="InterPro" id="IPR001736">
    <property type="entry name" value="PLipase_D/transphosphatidylase"/>
</dbReference>
<accession>A0A0G4IKI4</accession>
<dbReference type="AlphaFoldDB" id="A0A0G4IKI4"/>
<evidence type="ECO:0000256" key="6">
    <source>
        <dbReference type="ARBA" id="ARBA00023098"/>
    </source>
</evidence>
<dbReference type="STRING" id="37360.A0A0G4IKI4"/>
<dbReference type="InterPro" id="IPR025202">
    <property type="entry name" value="PLD-like_dom"/>
</dbReference>
<keyword evidence="9" id="KW-1185">Reference proteome</keyword>
<dbReference type="Pfam" id="PF13091">
    <property type="entry name" value="PLDc_2"/>
    <property type="match status" value="1"/>
</dbReference>
<dbReference type="SMART" id="SM00155">
    <property type="entry name" value="PLDc"/>
    <property type="match status" value="2"/>
</dbReference>
<organism evidence="8 9">
    <name type="scientific">Plasmodiophora brassicae</name>
    <name type="common">Clubroot disease agent</name>
    <dbReference type="NCBI Taxonomy" id="37360"/>
    <lineage>
        <taxon>Eukaryota</taxon>
        <taxon>Sar</taxon>
        <taxon>Rhizaria</taxon>
        <taxon>Endomyxa</taxon>
        <taxon>Phytomyxea</taxon>
        <taxon>Plasmodiophorida</taxon>
        <taxon>Plasmodiophoridae</taxon>
        <taxon>Plasmodiophora</taxon>
    </lineage>
</organism>
<feature type="domain" description="PLD phosphodiesterase" evidence="7">
    <location>
        <begin position="301"/>
        <end position="328"/>
    </location>
</feature>
<dbReference type="PROSITE" id="PS50035">
    <property type="entry name" value="PLD"/>
    <property type="match status" value="2"/>
</dbReference>
<dbReference type="Gene3D" id="3.30.870.10">
    <property type="entry name" value="Endonuclease Chain A"/>
    <property type="match status" value="2"/>
</dbReference>
<dbReference type="InterPro" id="IPR015679">
    <property type="entry name" value="PLipase_D_fam"/>
</dbReference>
<name>A0A0G4IKI4_PLABS</name>
<dbReference type="OMA" id="CESEYEV"/>
<evidence type="ECO:0000313" key="9">
    <source>
        <dbReference type="Proteomes" id="UP000039324"/>
    </source>
</evidence>
<proteinExistence type="predicted"/>
<protein>
    <recommendedName>
        <fullName evidence="2">phospholipase D</fullName>
        <ecNumber evidence="2">3.1.4.4</ecNumber>
    </recommendedName>
</protein>
<evidence type="ECO:0000313" key="8">
    <source>
        <dbReference type="EMBL" id="CEO95766.1"/>
    </source>
</evidence>
<evidence type="ECO:0000256" key="3">
    <source>
        <dbReference type="ARBA" id="ARBA00022737"/>
    </source>
</evidence>
<keyword evidence="6" id="KW-0443">Lipid metabolism</keyword>
<dbReference type="PANTHER" id="PTHR18896">
    <property type="entry name" value="PHOSPHOLIPASE D"/>
    <property type="match status" value="1"/>
</dbReference>
<dbReference type="EC" id="3.1.4.4" evidence="2"/>
<keyword evidence="5" id="KW-0442">Lipid degradation</keyword>
<dbReference type="GO" id="GO:0009395">
    <property type="term" value="P:phospholipid catabolic process"/>
    <property type="evidence" value="ECO:0007669"/>
    <property type="project" value="TreeGrafter"/>
</dbReference>
<evidence type="ECO:0000256" key="2">
    <source>
        <dbReference type="ARBA" id="ARBA00012027"/>
    </source>
</evidence>
<keyword evidence="3" id="KW-0677">Repeat</keyword>
<comment type="catalytic activity">
    <reaction evidence="1">
        <text>a 1,2-diacyl-sn-glycero-3-phosphocholine + H2O = a 1,2-diacyl-sn-glycero-3-phosphate + choline + H(+)</text>
        <dbReference type="Rhea" id="RHEA:14445"/>
        <dbReference type="ChEBI" id="CHEBI:15354"/>
        <dbReference type="ChEBI" id="CHEBI:15377"/>
        <dbReference type="ChEBI" id="CHEBI:15378"/>
        <dbReference type="ChEBI" id="CHEBI:57643"/>
        <dbReference type="ChEBI" id="CHEBI:58608"/>
        <dbReference type="EC" id="3.1.4.4"/>
    </reaction>
</comment>
<dbReference type="Pfam" id="PF00614">
    <property type="entry name" value="PLDc"/>
    <property type="match status" value="1"/>
</dbReference>
<dbReference type="SUPFAM" id="SSF56024">
    <property type="entry name" value="Phospholipase D/nuclease"/>
    <property type="match status" value="2"/>
</dbReference>
<dbReference type="GO" id="GO:0004630">
    <property type="term" value="F:phospholipase D activity"/>
    <property type="evidence" value="ECO:0007669"/>
    <property type="project" value="UniProtKB-EC"/>
</dbReference>
<evidence type="ECO:0000256" key="4">
    <source>
        <dbReference type="ARBA" id="ARBA00022801"/>
    </source>
</evidence>
<reference evidence="8 9" key="1">
    <citation type="submission" date="2015-02" db="EMBL/GenBank/DDBJ databases">
        <authorList>
            <person name="Chooi Y.-H."/>
        </authorList>
    </citation>
    <scope>NUCLEOTIDE SEQUENCE [LARGE SCALE GENOMIC DNA]</scope>
    <source>
        <strain evidence="8">E3</strain>
    </source>
</reference>
<sequence>MGGITTEGHQHRTVYMWCSWCWKQCLHGRSQKNRLRRSVYQCLNCARRTLPCRWCTEAMARGHSDYDDVLCARCDGTIEKWGEVPAINRTIGHCSWCFDLTSHDLRMTNVVRRNSYMCEACGGRTALCISCRSAFTRCDQFYNDILCALCKGSIATWDDVEGNRRKSIAEGVKVLDHDDPYQSMYPLRRGQSVRALIDGKDCYMALADALDAAQETIYMSFWHMNPRIYLRRTPGQEFRISDRFDMIVQQRAMAGVKVYIILWRENVPAVVNNFSEEVATEMMSLHPNVTVIRHGPSPLLVKFCHHQKFVVVDQDIAFVGGFDVCLGRYDDPAHVLTDEDAQIWKGVDYYNPHRLRPASIKSFFTDVIDRTMVPRMPWHDIDVELRGLAARDVARNFIERWNHHTNATKETALRIKSNDAPPLHPVSEGTCLVQVVRSMGTWSGASRLDKSIYGAYLHAVTSAEKYIYIENQYLSSSVAGGGVENVIVQRIINRVREKILAQEPFRVIIVLPQPEETGDSAMELLRWQYQTINRGGSSLLEQLHRAFPDVDLEQYVSFFFLRQWGRLGGAPVTEKVFVHSKLLIVDDRIALVASANFNDRSLLGDRDSELGVTVEDEDSFEISMDGKPWMVGRFPHELRLRLWAEHLGLKPDEVHAISDPISDAVYNGIWLKTARENTAIYEKVFPSIPQNCHRTMKIFKSANGLQVPAPAVTDGSELAGVRGTLTMHPIGFLLDEEISTKLSLVLGENISQ</sequence>
<dbReference type="EMBL" id="CDSF01000035">
    <property type="protein sequence ID" value="CEO95766.1"/>
    <property type="molecule type" value="Genomic_DNA"/>
</dbReference>
<keyword evidence="4" id="KW-0378">Hydrolase</keyword>
<gene>
    <name evidence="8" type="ORF">PBRA_004479</name>
</gene>
<evidence type="ECO:0000256" key="1">
    <source>
        <dbReference type="ARBA" id="ARBA00000798"/>
    </source>
</evidence>
<evidence type="ECO:0000256" key="5">
    <source>
        <dbReference type="ARBA" id="ARBA00022963"/>
    </source>
</evidence>
<dbReference type="CDD" id="cd09141">
    <property type="entry name" value="PLDc_vPLD1_2_yPLD_like_2"/>
    <property type="match status" value="1"/>
</dbReference>
<dbReference type="PANTHER" id="PTHR18896:SF76">
    <property type="entry name" value="PHOSPHOLIPASE"/>
    <property type="match status" value="1"/>
</dbReference>